<evidence type="ECO:0000256" key="4">
    <source>
        <dbReference type="ARBA" id="ARBA00017497"/>
    </source>
</evidence>
<evidence type="ECO:0000256" key="6">
    <source>
        <dbReference type="ARBA" id="ARBA00022679"/>
    </source>
</evidence>
<dbReference type="PIRSF" id="PIRSF016305">
    <property type="entry name" value="LCM_mtfrase"/>
    <property type="match status" value="1"/>
</dbReference>
<dbReference type="PANTHER" id="PTHR13600">
    <property type="entry name" value="LEUCINE CARBOXYL METHYLTRANSFERASE"/>
    <property type="match status" value="1"/>
</dbReference>
<keyword evidence="12" id="KW-1185">Reference proteome</keyword>
<keyword evidence="6 8" id="KW-0808">Transferase</keyword>
<evidence type="ECO:0000256" key="8">
    <source>
        <dbReference type="PIRNR" id="PIRNR016305"/>
    </source>
</evidence>
<dbReference type="GO" id="GO:0018423">
    <property type="term" value="F:protein C-terminal leucine carboxyl O-methyltransferase activity"/>
    <property type="evidence" value="ECO:0007669"/>
    <property type="project" value="UniProtKB-EC"/>
</dbReference>
<dbReference type="InterPro" id="IPR016651">
    <property type="entry name" value="LCMT1"/>
</dbReference>
<dbReference type="InParanoid" id="A0A165INU0"/>
<name>A0A165INU0_XYLHT</name>
<evidence type="ECO:0000256" key="10">
    <source>
        <dbReference type="SAM" id="MobiDB-lite"/>
    </source>
</evidence>
<proteinExistence type="inferred from homology"/>
<evidence type="ECO:0000313" key="12">
    <source>
        <dbReference type="Proteomes" id="UP000076632"/>
    </source>
</evidence>
<dbReference type="RefSeq" id="XP_018190723.1">
    <property type="nucleotide sequence ID" value="XM_018334740.1"/>
</dbReference>
<dbReference type="InterPro" id="IPR007213">
    <property type="entry name" value="Ppm1/Ppm2/Tcmp"/>
</dbReference>
<dbReference type="Pfam" id="PF04072">
    <property type="entry name" value="LCM"/>
    <property type="match status" value="1"/>
</dbReference>
<feature type="compositionally biased region" description="Polar residues" evidence="10">
    <location>
        <begin position="32"/>
        <end position="47"/>
    </location>
</feature>
<dbReference type="EC" id="2.1.1.233" evidence="3 8"/>
<protein>
    <recommendedName>
        <fullName evidence="4 8">Leucine carboxyl methyltransferase 1</fullName>
        <ecNumber evidence="3 8">2.1.1.233</ecNumber>
    </recommendedName>
</protein>
<evidence type="ECO:0000256" key="3">
    <source>
        <dbReference type="ARBA" id="ARBA00012834"/>
    </source>
</evidence>
<feature type="region of interest" description="Disordered" evidence="10">
    <location>
        <begin position="1"/>
        <end position="47"/>
    </location>
</feature>
<dbReference type="OMA" id="IIYEPIR"/>
<gene>
    <name evidence="11" type="ORF">L228DRAFT_265642</name>
</gene>
<comment type="similarity">
    <text evidence="2 8">Belongs to the methyltransferase superfamily. LCMT family.</text>
</comment>
<dbReference type="OrthoDB" id="203237at2759"/>
<dbReference type="Gene3D" id="3.40.50.150">
    <property type="entry name" value="Vaccinia Virus protein VP39"/>
    <property type="match status" value="1"/>
</dbReference>
<keyword evidence="5 8" id="KW-0489">Methyltransferase</keyword>
<feature type="binding site" evidence="9">
    <location>
        <position position="115"/>
    </location>
    <ligand>
        <name>S-adenosyl-L-methionine</name>
        <dbReference type="ChEBI" id="CHEBI:59789"/>
    </ligand>
</feature>
<dbReference type="AlphaFoldDB" id="A0A165INU0"/>
<feature type="binding site" evidence="9">
    <location>
        <position position="89"/>
    </location>
    <ligand>
        <name>S-adenosyl-L-methionine</name>
        <dbReference type="ChEBI" id="CHEBI:59789"/>
    </ligand>
</feature>
<organism evidence="11 12">
    <name type="scientific">Xylona heveae (strain CBS 132557 / TC161)</name>
    <dbReference type="NCBI Taxonomy" id="1328760"/>
    <lineage>
        <taxon>Eukaryota</taxon>
        <taxon>Fungi</taxon>
        <taxon>Dikarya</taxon>
        <taxon>Ascomycota</taxon>
        <taxon>Pezizomycotina</taxon>
        <taxon>Xylonomycetes</taxon>
        <taxon>Xylonales</taxon>
        <taxon>Xylonaceae</taxon>
        <taxon>Xylona</taxon>
    </lineage>
</organism>
<evidence type="ECO:0000313" key="11">
    <source>
        <dbReference type="EMBL" id="KZF25168.1"/>
    </source>
</evidence>
<dbReference type="STRING" id="1328760.A0A165INU0"/>
<dbReference type="InterPro" id="IPR029063">
    <property type="entry name" value="SAM-dependent_MTases_sf"/>
</dbReference>
<sequence>MSASQIPNLNTLRGPRLRGRGRGGGRGVPTGSSDQHSGDQVVQHTDQDATVSRLSAVELGYISDPFVKLFVAEGAQRRFPIINRGSYVRTSAIDVLVDRFLRTDLSRPKQLISLGAGSDTRYFRLATAYPQTPLLYHELDFSTNTKQKIATIKGSDLLRSLVAQAHDDDSAVQISEDGTALHSKSYHVHPIDLRTLRPQYEGSTPPPSLPGVDPHLPTLLLSECCLIYLPPVSADAVLKYFTEYIFPRTTPLSLILYEPINPSDSFGRVMVSNLAARGIVLQTLKRYSSLALQKERLRVMGFTSGQAAADVDFLWEKWIPEEEKERISQLEMLDELEEWTMLARHYCVAWGWRDGEEADTQSAFNGWKSLDVRRTEALV</sequence>
<dbReference type="GO" id="GO:0032259">
    <property type="term" value="P:methylation"/>
    <property type="evidence" value="ECO:0007669"/>
    <property type="project" value="UniProtKB-KW"/>
</dbReference>
<dbReference type="FunCoup" id="A0A165INU0">
    <property type="interactions" value="546"/>
</dbReference>
<dbReference type="EMBL" id="KV407455">
    <property type="protein sequence ID" value="KZF25168.1"/>
    <property type="molecule type" value="Genomic_DNA"/>
</dbReference>
<keyword evidence="7 8" id="KW-0949">S-adenosyl-L-methionine</keyword>
<evidence type="ECO:0000256" key="1">
    <source>
        <dbReference type="ARBA" id="ARBA00000724"/>
    </source>
</evidence>
<dbReference type="GeneID" id="28899877"/>
<evidence type="ECO:0000256" key="5">
    <source>
        <dbReference type="ARBA" id="ARBA00022603"/>
    </source>
</evidence>
<evidence type="ECO:0000256" key="7">
    <source>
        <dbReference type="ARBA" id="ARBA00022691"/>
    </source>
</evidence>
<dbReference type="PANTHER" id="PTHR13600:SF21">
    <property type="entry name" value="LEUCINE CARBOXYL METHYLTRANSFERASE 1"/>
    <property type="match status" value="1"/>
</dbReference>
<accession>A0A165INU0</accession>
<comment type="catalytic activity">
    <reaction evidence="1 8">
        <text>[phosphatase 2A protein]-C-terminal L-leucine + S-adenosyl-L-methionine = [phosphatase 2A protein]-C-terminal L-leucine methyl ester + S-adenosyl-L-homocysteine</text>
        <dbReference type="Rhea" id="RHEA:48544"/>
        <dbReference type="Rhea" id="RHEA-COMP:12134"/>
        <dbReference type="Rhea" id="RHEA-COMP:12135"/>
        <dbReference type="ChEBI" id="CHEBI:57856"/>
        <dbReference type="ChEBI" id="CHEBI:59789"/>
        <dbReference type="ChEBI" id="CHEBI:90516"/>
        <dbReference type="ChEBI" id="CHEBI:90517"/>
        <dbReference type="EC" id="2.1.1.233"/>
    </reaction>
</comment>
<feature type="binding site" evidence="9">
    <location>
        <begin position="192"/>
        <end position="193"/>
    </location>
    <ligand>
        <name>S-adenosyl-L-methionine</name>
        <dbReference type="ChEBI" id="CHEBI:59789"/>
    </ligand>
</feature>
<feature type="compositionally biased region" description="Polar residues" evidence="10">
    <location>
        <begin position="1"/>
        <end position="10"/>
    </location>
</feature>
<dbReference type="Proteomes" id="UP000076632">
    <property type="component" value="Unassembled WGS sequence"/>
</dbReference>
<evidence type="ECO:0000256" key="2">
    <source>
        <dbReference type="ARBA" id="ARBA00010703"/>
    </source>
</evidence>
<reference evidence="11 12" key="1">
    <citation type="journal article" date="2016" name="Fungal Biol.">
        <title>The genome of Xylona heveae provides a window into fungal endophytism.</title>
        <authorList>
            <person name="Gazis R."/>
            <person name="Kuo A."/>
            <person name="Riley R."/>
            <person name="LaButti K."/>
            <person name="Lipzen A."/>
            <person name="Lin J."/>
            <person name="Amirebrahimi M."/>
            <person name="Hesse C.N."/>
            <person name="Spatafora J.W."/>
            <person name="Henrissat B."/>
            <person name="Hainaut M."/>
            <person name="Grigoriev I.V."/>
            <person name="Hibbett D.S."/>
        </authorList>
    </citation>
    <scope>NUCLEOTIDE SEQUENCE [LARGE SCALE GENOMIC DNA]</scope>
    <source>
        <strain evidence="11 12">TC161</strain>
    </source>
</reference>
<evidence type="ECO:0000256" key="9">
    <source>
        <dbReference type="PIRSR" id="PIRSR016305-1"/>
    </source>
</evidence>
<feature type="binding site" evidence="9">
    <location>
        <position position="223"/>
    </location>
    <ligand>
        <name>S-adenosyl-L-methionine</name>
        <dbReference type="ChEBI" id="CHEBI:59789"/>
    </ligand>
</feature>
<comment type="function">
    <text evidence="8">Methylates the carboxyl group of the C-terminal leucine residue of protein phosphatase 2A catalytic subunits to form alpha-leucine ester residues.</text>
</comment>
<dbReference type="SUPFAM" id="SSF53335">
    <property type="entry name" value="S-adenosyl-L-methionine-dependent methyltransferases"/>
    <property type="match status" value="1"/>
</dbReference>